<accession>A0A1G7ZC33</accession>
<dbReference type="STRING" id="645274.SAMN04487901_115117"/>
<proteinExistence type="predicted"/>
<dbReference type="OrthoDB" id="662471at2"/>
<sequence>MEKNLFIELLEDGEKVSLYSPHFEGEEYSEFEKFLLTYKDTYPDDVRQLVYRLDIIKRDGAEDRHFRYEGTKRDRVMALPSHLETTSLRLYLLNIQAKILILGNGGLKNTATYQEDENLHRQVKMLQKIDIKLKEREKNKVIVITGTELLGELSFAIDEE</sequence>
<dbReference type="EMBL" id="FNIW01000025">
    <property type="protein sequence ID" value="SDO54561.1"/>
    <property type="molecule type" value="Genomic_DNA"/>
</dbReference>
<reference evidence="2 5" key="2">
    <citation type="submission" date="2016-10" db="EMBL/GenBank/DDBJ databases">
        <authorList>
            <person name="de Groot N.N."/>
        </authorList>
    </citation>
    <scope>NUCLEOTIDE SEQUENCE [LARGE SCALE GENOMIC DNA]</scope>
    <source>
        <strain evidence="5">BP1-145</strain>
        <strain evidence="2">BP1-148</strain>
    </source>
</reference>
<protein>
    <submittedName>
        <fullName evidence="2">Uncharacterized protein</fullName>
    </submittedName>
</protein>
<name>A0A1G7ZC33_9BACT</name>
<dbReference type="AlphaFoldDB" id="A0A1G7ZC33"/>
<accession>A0A1H0KFL5</accession>
<evidence type="ECO:0000313" key="1">
    <source>
        <dbReference type="EMBL" id="SDH02533.1"/>
    </source>
</evidence>
<gene>
    <name evidence="3" type="ORF">SAMN04487900_12535</name>
    <name evidence="2" type="ORF">SAMN04487901_115117</name>
    <name evidence="1" type="ORF">SAMN04487901_1152</name>
</gene>
<dbReference type="EMBL" id="FNCQ01000015">
    <property type="protein sequence ID" value="SDH06244.1"/>
    <property type="molecule type" value="Genomic_DNA"/>
</dbReference>
<organism evidence="2 4">
    <name type="scientific">Prevotella communis</name>
    <dbReference type="NCBI Taxonomy" id="2913614"/>
    <lineage>
        <taxon>Bacteria</taxon>
        <taxon>Pseudomonadati</taxon>
        <taxon>Bacteroidota</taxon>
        <taxon>Bacteroidia</taxon>
        <taxon>Bacteroidales</taxon>
        <taxon>Prevotellaceae</taxon>
        <taxon>Prevotella</taxon>
    </lineage>
</organism>
<evidence type="ECO:0000313" key="4">
    <source>
        <dbReference type="Proteomes" id="UP000198779"/>
    </source>
</evidence>
<dbReference type="Proteomes" id="UP000198779">
    <property type="component" value="Unassembled WGS sequence"/>
</dbReference>
<reference evidence="3 4" key="1">
    <citation type="submission" date="2016-10" db="EMBL/GenBank/DDBJ databases">
        <authorList>
            <person name="Varghese N."/>
            <person name="Submissions S."/>
        </authorList>
    </citation>
    <scope>NUCLEOTIDE SEQUENCE [LARGE SCALE GENOMIC DNA]</scope>
    <source>
        <strain evidence="3">BP1-145</strain>
        <strain evidence="4">BP1-148</strain>
    </source>
</reference>
<dbReference type="RefSeq" id="WP_091818605.1">
    <property type="nucleotide sequence ID" value="NZ_CP091791.1"/>
</dbReference>
<dbReference type="EMBL" id="FNCQ01000015">
    <property type="protein sequence ID" value="SDH02533.1"/>
    <property type="molecule type" value="Genomic_DNA"/>
</dbReference>
<evidence type="ECO:0000313" key="3">
    <source>
        <dbReference type="EMBL" id="SDO54561.1"/>
    </source>
</evidence>
<dbReference type="Proteomes" id="UP000199134">
    <property type="component" value="Unassembled WGS sequence"/>
</dbReference>
<keyword evidence="4" id="KW-1185">Reference proteome</keyword>
<evidence type="ECO:0000313" key="2">
    <source>
        <dbReference type="EMBL" id="SDH06244.1"/>
    </source>
</evidence>
<evidence type="ECO:0000313" key="5">
    <source>
        <dbReference type="Proteomes" id="UP000199134"/>
    </source>
</evidence>